<sequence length="124" mass="12703">MGNLCGKESGSSLPNGRVLGSGAQPAGAGRIPLTNKSPKIASGPGRTLGGEGSGEGGSTETGAAAGEQLDPRTAAALAAEERLKRNAGTGKLGSELDKQKRKTQNQHIQDLGKTKRQQEQLVWD</sequence>
<keyword evidence="1" id="KW-0519">Myristate</keyword>
<proteinExistence type="predicted"/>
<dbReference type="OrthoDB" id="5415072at2759"/>
<keyword evidence="6" id="KW-1185">Reference proteome</keyword>
<evidence type="ECO:0000313" key="6">
    <source>
        <dbReference type="Proteomes" id="UP000244722"/>
    </source>
</evidence>
<comment type="caution">
    <text evidence="5">The sequence shown here is derived from an EMBL/GenBank/DDBJ whole genome shotgun (WGS) entry which is preliminary data.</text>
</comment>
<evidence type="ECO:0000256" key="1">
    <source>
        <dbReference type="ARBA" id="ARBA00022707"/>
    </source>
</evidence>
<evidence type="ECO:0000256" key="3">
    <source>
        <dbReference type="ARBA" id="ARBA00023288"/>
    </source>
</evidence>
<dbReference type="AlphaFoldDB" id="A0A2T6ZUA2"/>
<keyword evidence="2" id="KW-0564">Palmitate</keyword>
<reference evidence="5 6" key="1">
    <citation type="submission" date="2017-04" db="EMBL/GenBank/DDBJ databases">
        <title>Draft genome sequence of Tuber borchii Vittad., a whitish edible truffle.</title>
        <authorList>
            <consortium name="DOE Joint Genome Institute"/>
            <person name="Murat C."/>
            <person name="Kuo A."/>
            <person name="Barry K.W."/>
            <person name="Clum A."/>
            <person name="Dockter R.B."/>
            <person name="Fauchery L."/>
            <person name="Iotti M."/>
            <person name="Kohler A."/>
            <person name="Labutti K."/>
            <person name="Lindquist E.A."/>
            <person name="Lipzen A."/>
            <person name="Ohm R.A."/>
            <person name="Wang M."/>
            <person name="Grigoriev I.V."/>
            <person name="Zambonelli A."/>
            <person name="Martin F.M."/>
        </authorList>
    </citation>
    <scope>NUCLEOTIDE SEQUENCE [LARGE SCALE GENOMIC DNA]</scope>
    <source>
        <strain evidence="5 6">Tbo3840</strain>
    </source>
</reference>
<dbReference type="Proteomes" id="UP000244722">
    <property type="component" value="Unassembled WGS sequence"/>
</dbReference>
<protein>
    <submittedName>
        <fullName evidence="5">Uncharacterized protein</fullName>
    </submittedName>
</protein>
<organism evidence="5 6">
    <name type="scientific">Tuber borchii</name>
    <name type="common">White truffle</name>
    <dbReference type="NCBI Taxonomy" id="42251"/>
    <lineage>
        <taxon>Eukaryota</taxon>
        <taxon>Fungi</taxon>
        <taxon>Dikarya</taxon>
        <taxon>Ascomycota</taxon>
        <taxon>Pezizomycotina</taxon>
        <taxon>Pezizomycetes</taxon>
        <taxon>Pezizales</taxon>
        <taxon>Tuberaceae</taxon>
        <taxon>Tuber</taxon>
    </lineage>
</organism>
<dbReference type="EMBL" id="NESQ01000100">
    <property type="protein sequence ID" value="PUU79069.1"/>
    <property type="molecule type" value="Genomic_DNA"/>
</dbReference>
<name>A0A2T6ZUA2_TUBBO</name>
<evidence type="ECO:0000256" key="2">
    <source>
        <dbReference type="ARBA" id="ARBA00023139"/>
    </source>
</evidence>
<dbReference type="Pfam" id="PF15811">
    <property type="entry name" value="SVIP"/>
    <property type="match status" value="1"/>
</dbReference>
<accession>A0A2T6ZUA2</accession>
<keyword evidence="3" id="KW-0449">Lipoprotein</keyword>
<feature type="region of interest" description="Disordered" evidence="4">
    <location>
        <begin position="1"/>
        <end position="124"/>
    </location>
</feature>
<gene>
    <name evidence="5" type="ORF">B9Z19DRAFT_1101034</name>
</gene>
<evidence type="ECO:0000313" key="5">
    <source>
        <dbReference type="EMBL" id="PUU79069.1"/>
    </source>
</evidence>
<evidence type="ECO:0000256" key="4">
    <source>
        <dbReference type="SAM" id="MobiDB-lite"/>
    </source>
</evidence>
<feature type="compositionally biased region" description="Gly residues" evidence="4">
    <location>
        <begin position="46"/>
        <end position="59"/>
    </location>
</feature>
<dbReference type="InterPro" id="IPR031632">
    <property type="entry name" value="SVIP"/>
</dbReference>